<dbReference type="EMBL" id="MN740271">
    <property type="protein sequence ID" value="QHT97044.1"/>
    <property type="molecule type" value="Genomic_DNA"/>
</dbReference>
<dbReference type="InterPro" id="IPR001222">
    <property type="entry name" value="Znf_TFIIS"/>
</dbReference>
<evidence type="ECO:0000259" key="4">
    <source>
        <dbReference type="PROSITE" id="PS51133"/>
    </source>
</evidence>
<evidence type="ECO:0000256" key="3">
    <source>
        <dbReference type="ARBA" id="ARBA00022833"/>
    </source>
</evidence>
<dbReference type="CDD" id="cd13749">
    <property type="entry name" value="Zn-ribbon_TFIIS"/>
    <property type="match status" value="1"/>
</dbReference>
<dbReference type="SUPFAM" id="SSF57783">
    <property type="entry name" value="Zinc beta-ribbon"/>
    <property type="match status" value="1"/>
</dbReference>
<keyword evidence="1" id="KW-0479">Metal-binding</keyword>
<evidence type="ECO:0000256" key="2">
    <source>
        <dbReference type="ARBA" id="ARBA00022771"/>
    </source>
</evidence>
<dbReference type="GO" id="GO:0008270">
    <property type="term" value="F:zinc ion binding"/>
    <property type="evidence" value="ECO:0007669"/>
    <property type="project" value="UniProtKB-KW"/>
</dbReference>
<keyword evidence="2" id="KW-0863">Zinc-finger</keyword>
<evidence type="ECO:0000313" key="5">
    <source>
        <dbReference type="EMBL" id="QHT97044.1"/>
    </source>
</evidence>
<reference evidence="5" key="1">
    <citation type="journal article" date="2020" name="Nature">
        <title>Giant virus diversity and host interactions through global metagenomics.</title>
        <authorList>
            <person name="Schulz F."/>
            <person name="Roux S."/>
            <person name="Paez-Espino D."/>
            <person name="Jungbluth S."/>
            <person name="Walsh D.A."/>
            <person name="Denef V.J."/>
            <person name="McMahon K.D."/>
            <person name="Konstantinidis K.T."/>
            <person name="Eloe-Fadrosh E.A."/>
            <person name="Kyrpides N.C."/>
            <person name="Woyke T."/>
        </authorList>
    </citation>
    <scope>NUCLEOTIDE SEQUENCE</scope>
    <source>
        <strain evidence="5">GVMAG-M-3300024510-1</strain>
    </source>
</reference>
<dbReference type="Gene3D" id="2.20.25.10">
    <property type="match status" value="1"/>
</dbReference>
<sequence length="198" mass="23001">MNLQHALELCDNFRRKSLKVLISSANGKVSVGILASVEAELMNVLFYVNEIHKLFQKDETTWSVNERTSLYASIIKIMSDNIAWRQYTARLRSIIYNIRHSPEIAKMQNLSGHWLVNASHRELWPQRWENIQIPIHLQRVVSTNDDDTGIETYTSLYRCSKCGKRNTYFTQAQTRGADEPMTTFVRCVEKGCGNRWKC</sequence>
<dbReference type="GO" id="GO:0006386">
    <property type="term" value="P:termination of RNA polymerase III transcription"/>
    <property type="evidence" value="ECO:0007669"/>
    <property type="project" value="TreeGrafter"/>
</dbReference>
<protein>
    <recommendedName>
        <fullName evidence="4">TFIIS-type domain-containing protein</fullName>
    </recommendedName>
</protein>
<feature type="domain" description="TFIIS-type" evidence="4">
    <location>
        <begin position="155"/>
        <end position="197"/>
    </location>
</feature>
<dbReference type="AlphaFoldDB" id="A0A6C0IUT6"/>
<proteinExistence type="predicted"/>
<keyword evidence="3" id="KW-0862">Zinc</keyword>
<dbReference type="SMART" id="SM00440">
    <property type="entry name" value="ZnF_C2C2"/>
    <property type="match status" value="1"/>
</dbReference>
<name>A0A6C0IUT6_9ZZZZ</name>
<organism evidence="5">
    <name type="scientific">viral metagenome</name>
    <dbReference type="NCBI Taxonomy" id="1070528"/>
    <lineage>
        <taxon>unclassified sequences</taxon>
        <taxon>metagenomes</taxon>
        <taxon>organismal metagenomes</taxon>
    </lineage>
</organism>
<dbReference type="PANTHER" id="PTHR11239:SF12">
    <property type="entry name" value="DNA-DIRECTED RNA POLYMERASE III SUBUNIT RPC10"/>
    <property type="match status" value="1"/>
</dbReference>
<accession>A0A6C0IUT6</accession>
<dbReference type="PANTHER" id="PTHR11239">
    <property type="entry name" value="DNA-DIRECTED RNA POLYMERASE"/>
    <property type="match status" value="1"/>
</dbReference>
<dbReference type="GO" id="GO:0003899">
    <property type="term" value="F:DNA-directed RNA polymerase activity"/>
    <property type="evidence" value="ECO:0007669"/>
    <property type="project" value="InterPro"/>
</dbReference>
<dbReference type="PROSITE" id="PS51133">
    <property type="entry name" value="ZF_TFIIS_2"/>
    <property type="match status" value="1"/>
</dbReference>
<dbReference type="GO" id="GO:0003676">
    <property type="term" value="F:nucleic acid binding"/>
    <property type="evidence" value="ECO:0007669"/>
    <property type="project" value="InterPro"/>
</dbReference>
<dbReference type="InterPro" id="IPR012164">
    <property type="entry name" value="Rpa12/Rpb9/Rpc10/TFS"/>
</dbReference>
<dbReference type="Pfam" id="PF01096">
    <property type="entry name" value="Zn_ribbon_TFIIS"/>
    <property type="match status" value="1"/>
</dbReference>
<evidence type="ECO:0000256" key="1">
    <source>
        <dbReference type="ARBA" id="ARBA00022723"/>
    </source>
</evidence>
<dbReference type="GO" id="GO:0005666">
    <property type="term" value="C:RNA polymerase III complex"/>
    <property type="evidence" value="ECO:0007669"/>
    <property type="project" value="TreeGrafter"/>
</dbReference>